<gene>
    <name evidence="7" type="ORF">ADA01nite_41350</name>
</gene>
<dbReference type="InterPro" id="IPR050857">
    <property type="entry name" value="D-2-hydroxyacid_DH"/>
</dbReference>
<evidence type="ECO:0000313" key="7">
    <source>
        <dbReference type="EMBL" id="GEN36675.1"/>
    </source>
</evidence>
<dbReference type="PANTHER" id="PTHR42789">
    <property type="entry name" value="D-ISOMER SPECIFIC 2-HYDROXYACID DEHYDROGENASE FAMILY PROTEIN (AFU_ORTHOLOGUE AFUA_6G10090)"/>
    <property type="match status" value="1"/>
</dbReference>
<evidence type="ECO:0000259" key="5">
    <source>
        <dbReference type="Pfam" id="PF00389"/>
    </source>
</evidence>
<dbReference type="InterPro" id="IPR006140">
    <property type="entry name" value="D-isomer_DH_NAD-bd"/>
</dbReference>
<organism evidence="7 8">
    <name type="scientific">Aneurinibacillus danicus</name>
    <dbReference type="NCBI Taxonomy" id="267746"/>
    <lineage>
        <taxon>Bacteria</taxon>
        <taxon>Bacillati</taxon>
        <taxon>Bacillota</taxon>
        <taxon>Bacilli</taxon>
        <taxon>Bacillales</taxon>
        <taxon>Paenibacillaceae</taxon>
        <taxon>Aneurinibacillus group</taxon>
        <taxon>Aneurinibacillus</taxon>
    </lineage>
</organism>
<accession>A0A511VCP8</accession>
<comment type="similarity">
    <text evidence="1 4">Belongs to the D-isomer specific 2-hydroxyacid dehydrogenase family.</text>
</comment>
<dbReference type="EMBL" id="BJXX01000213">
    <property type="protein sequence ID" value="GEN36675.1"/>
    <property type="molecule type" value="Genomic_DNA"/>
</dbReference>
<dbReference type="CDD" id="cd12172">
    <property type="entry name" value="PGDH_like_2"/>
    <property type="match status" value="1"/>
</dbReference>
<feature type="domain" description="D-isomer specific 2-hydroxyacid dehydrogenase catalytic" evidence="5">
    <location>
        <begin position="10"/>
        <end position="316"/>
    </location>
</feature>
<evidence type="ECO:0000256" key="3">
    <source>
        <dbReference type="ARBA" id="ARBA00023027"/>
    </source>
</evidence>
<feature type="domain" description="D-isomer specific 2-hydroxyacid dehydrogenase NAD-binding" evidence="6">
    <location>
        <begin position="112"/>
        <end position="286"/>
    </location>
</feature>
<sequence>MRIVYPDADPQIKELLTKELLFKLNGIADFEIFEGRPSTQEEFLRRVQDADGMLLGWGFPADIMERCSSLKIISFLGAGVHNFIDVELASRRGITVTNTPDYGSNAVAEHAMGLLFALAKNITQNDRRMKQGSWDPTISSLELKGKIIGLIGVGSIGKRMADLCKAIGMHVIAWTQNPDAQRSKQLGIPFVGLEELLAKSDCISMHLPYTKQTEKFISEREFSMMKPGCIFINTARAELVDTFALVKYLSVGKLAGAGIDVFDEEPVSSCNPLLKLDNVILSPHVGFNTPEAITNILDISINNLIDFFAGTPKNVVTL</sequence>
<dbReference type="SUPFAM" id="SSF51735">
    <property type="entry name" value="NAD(P)-binding Rossmann-fold domains"/>
    <property type="match status" value="1"/>
</dbReference>
<dbReference type="OrthoDB" id="9805416at2"/>
<evidence type="ECO:0000313" key="8">
    <source>
        <dbReference type="Proteomes" id="UP000321157"/>
    </source>
</evidence>
<dbReference type="GO" id="GO:0016616">
    <property type="term" value="F:oxidoreductase activity, acting on the CH-OH group of donors, NAD or NADP as acceptor"/>
    <property type="evidence" value="ECO:0007669"/>
    <property type="project" value="InterPro"/>
</dbReference>
<dbReference type="InterPro" id="IPR036291">
    <property type="entry name" value="NAD(P)-bd_dom_sf"/>
</dbReference>
<dbReference type="SUPFAM" id="SSF52283">
    <property type="entry name" value="Formate/glycerate dehydrogenase catalytic domain-like"/>
    <property type="match status" value="1"/>
</dbReference>
<dbReference type="Proteomes" id="UP000321157">
    <property type="component" value="Unassembled WGS sequence"/>
</dbReference>
<keyword evidence="2 4" id="KW-0560">Oxidoreductase</keyword>
<keyword evidence="8" id="KW-1185">Reference proteome</keyword>
<dbReference type="GO" id="GO:0051287">
    <property type="term" value="F:NAD binding"/>
    <property type="evidence" value="ECO:0007669"/>
    <property type="project" value="InterPro"/>
</dbReference>
<protein>
    <submittedName>
        <fullName evidence="7">Glycerate dehydrogenase</fullName>
    </submittedName>
</protein>
<reference evidence="7 8" key="1">
    <citation type="submission" date="2019-07" db="EMBL/GenBank/DDBJ databases">
        <title>Whole genome shotgun sequence of Aneurinibacillus danicus NBRC 102444.</title>
        <authorList>
            <person name="Hosoyama A."/>
            <person name="Uohara A."/>
            <person name="Ohji S."/>
            <person name="Ichikawa N."/>
        </authorList>
    </citation>
    <scope>NUCLEOTIDE SEQUENCE [LARGE SCALE GENOMIC DNA]</scope>
    <source>
        <strain evidence="7 8">NBRC 102444</strain>
    </source>
</reference>
<dbReference type="Gene3D" id="3.40.50.720">
    <property type="entry name" value="NAD(P)-binding Rossmann-like Domain"/>
    <property type="match status" value="2"/>
</dbReference>
<dbReference type="Pfam" id="PF00389">
    <property type="entry name" value="2-Hacid_dh"/>
    <property type="match status" value="1"/>
</dbReference>
<evidence type="ECO:0000259" key="6">
    <source>
        <dbReference type="Pfam" id="PF02826"/>
    </source>
</evidence>
<keyword evidence="3" id="KW-0520">NAD</keyword>
<dbReference type="AlphaFoldDB" id="A0A511VCP8"/>
<evidence type="ECO:0000256" key="2">
    <source>
        <dbReference type="ARBA" id="ARBA00023002"/>
    </source>
</evidence>
<dbReference type="InterPro" id="IPR006139">
    <property type="entry name" value="D-isomer_2_OHA_DH_cat_dom"/>
</dbReference>
<name>A0A511VCP8_9BACL</name>
<dbReference type="PANTHER" id="PTHR42789:SF1">
    <property type="entry name" value="D-ISOMER SPECIFIC 2-HYDROXYACID DEHYDROGENASE FAMILY PROTEIN (AFU_ORTHOLOGUE AFUA_6G10090)"/>
    <property type="match status" value="1"/>
</dbReference>
<dbReference type="FunFam" id="3.40.50.720:FF:000203">
    <property type="entry name" value="D-3-phosphoglycerate dehydrogenase (SerA)"/>
    <property type="match status" value="1"/>
</dbReference>
<evidence type="ECO:0000256" key="1">
    <source>
        <dbReference type="ARBA" id="ARBA00005854"/>
    </source>
</evidence>
<dbReference type="RefSeq" id="WP_146812309.1">
    <property type="nucleotide sequence ID" value="NZ_BJXX01000213.1"/>
</dbReference>
<comment type="caution">
    <text evidence="7">The sequence shown here is derived from an EMBL/GenBank/DDBJ whole genome shotgun (WGS) entry which is preliminary data.</text>
</comment>
<proteinExistence type="inferred from homology"/>
<dbReference type="Pfam" id="PF02826">
    <property type="entry name" value="2-Hacid_dh_C"/>
    <property type="match status" value="1"/>
</dbReference>
<evidence type="ECO:0000256" key="4">
    <source>
        <dbReference type="RuleBase" id="RU003719"/>
    </source>
</evidence>